<dbReference type="RefSeq" id="WP_380965559.1">
    <property type="nucleotide sequence ID" value="NZ_JBHTCO010000010.1"/>
</dbReference>
<dbReference type="InterPro" id="IPR024419">
    <property type="entry name" value="YvrJ"/>
</dbReference>
<evidence type="ECO:0000313" key="2">
    <source>
        <dbReference type="Proteomes" id="UP001596505"/>
    </source>
</evidence>
<organism evidence="1 2">
    <name type="scientific">Scopulibacillus cellulosilyticus</name>
    <dbReference type="NCBI Taxonomy" id="2665665"/>
    <lineage>
        <taxon>Bacteria</taxon>
        <taxon>Bacillati</taxon>
        <taxon>Bacillota</taxon>
        <taxon>Bacilli</taxon>
        <taxon>Bacillales</taxon>
        <taxon>Sporolactobacillaceae</taxon>
        <taxon>Scopulibacillus</taxon>
    </lineage>
</organism>
<keyword evidence="2" id="KW-1185">Reference proteome</keyword>
<dbReference type="EMBL" id="JBHTCO010000010">
    <property type="protein sequence ID" value="MFC7393110.1"/>
    <property type="molecule type" value="Genomic_DNA"/>
</dbReference>
<evidence type="ECO:0000313" key="1">
    <source>
        <dbReference type="EMBL" id="MFC7393110.1"/>
    </source>
</evidence>
<dbReference type="Pfam" id="PF12841">
    <property type="entry name" value="YvrJ"/>
    <property type="match status" value="1"/>
</dbReference>
<proteinExistence type="predicted"/>
<name>A0ABW2PXU9_9BACL</name>
<protein>
    <submittedName>
        <fullName evidence="1">YvrJ family protein</fullName>
    </submittedName>
</protein>
<gene>
    <name evidence="1" type="ORF">ACFQRG_09050</name>
</gene>
<accession>A0ABW2PXU9</accession>
<comment type="caution">
    <text evidence="1">The sequence shown here is derived from an EMBL/GenBank/DDBJ whole genome shotgun (WGS) entry which is preliminary data.</text>
</comment>
<dbReference type="Proteomes" id="UP001596505">
    <property type="component" value="Unassembled WGS sequence"/>
</dbReference>
<reference evidence="2" key="1">
    <citation type="journal article" date="2019" name="Int. J. Syst. Evol. Microbiol.">
        <title>The Global Catalogue of Microorganisms (GCM) 10K type strain sequencing project: providing services to taxonomists for standard genome sequencing and annotation.</title>
        <authorList>
            <consortium name="The Broad Institute Genomics Platform"/>
            <consortium name="The Broad Institute Genome Sequencing Center for Infectious Disease"/>
            <person name="Wu L."/>
            <person name="Ma J."/>
        </authorList>
    </citation>
    <scope>NUCLEOTIDE SEQUENCE [LARGE SCALE GENOMIC DNA]</scope>
    <source>
        <strain evidence="2">CGMCC 1.16305</strain>
    </source>
</reference>
<sequence length="76" mass="8727">MDEWMPMIKDVGFPIVVTLYLLHRIEGKLDELNKSIQSLPNLFHPAERTYSEGRSQLNKRNGIEALDIVESSNKTV</sequence>